<proteinExistence type="predicted"/>
<evidence type="ECO:0008006" key="4">
    <source>
        <dbReference type="Google" id="ProtNLM"/>
    </source>
</evidence>
<protein>
    <recommendedName>
        <fullName evidence="4">Glycine-rich domain-containing protein 1</fullName>
    </recommendedName>
</protein>
<keyword evidence="3" id="KW-1185">Reference proteome</keyword>
<dbReference type="Pfam" id="PF07173">
    <property type="entry name" value="GRDP-like"/>
    <property type="match status" value="1"/>
</dbReference>
<feature type="region of interest" description="Disordered" evidence="1">
    <location>
        <begin position="538"/>
        <end position="563"/>
    </location>
</feature>
<evidence type="ECO:0000256" key="1">
    <source>
        <dbReference type="SAM" id="MobiDB-lite"/>
    </source>
</evidence>
<dbReference type="STRING" id="39966.A0A369J5J5"/>
<dbReference type="InParanoid" id="A0A369J5J5"/>
<comment type="caution">
    <text evidence="2">The sequence shown here is derived from an EMBL/GenBank/DDBJ whole genome shotgun (WGS) entry which is preliminary data.</text>
</comment>
<dbReference type="EMBL" id="LUEZ02000096">
    <property type="protein sequence ID" value="RDB14774.1"/>
    <property type="molecule type" value="Genomic_DNA"/>
</dbReference>
<feature type="region of interest" description="Disordered" evidence="1">
    <location>
        <begin position="1"/>
        <end position="21"/>
    </location>
</feature>
<dbReference type="AlphaFoldDB" id="A0A369J5J5"/>
<dbReference type="PANTHER" id="PTHR34365">
    <property type="entry name" value="ENOLASE (DUF1399)"/>
    <property type="match status" value="1"/>
</dbReference>
<reference evidence="2" key="1">
    <citation type="submission" date="2018-04" db="EMBL/GenBank/DDBJ databases">
        <title>Whole genome sequencing of Hypsizygus marmoreus.</title>
        <authorList>
            <person name="Choi I.-G."/>
            <person name="Min B."/>
            <person name="Kim J.-G."/>
            <person name="Kim S."/>
            <person name="Oh Y.-L."/>
            <person name="Kong W.-S."/>
            <person name="Park H."/>
            <person name="Jeong J."/>
            <person name="Song E.-S."/>
        </authorList>
    </citation>
    <scope>NUCLEOTIDE SEQUENCE [LARGE SCALE GENOMIC DNA]</scope>
    <source>
        <strain evidence="2">51987-8</strain>
    </source>
</reference>
<dbReference type="InterPro" id="IPR009836">
    <property type="entry name" value="GRDP-like"/>
</dbReference>
<feature type="compositionally biased region" description="Basic residues" evidence="1">
    <location>
        <begin position="542"/>
        <end position="552"/>
    </location>
</feature>
<evidence type="ECO:0000313" key="2">
    <source>
        <dbReference type="EMBL" id="RDB14774.1"/>
    </source>
</evidence>
<dbReference type="PANTHER" id="PTHR34365:SF7">
    <property type="entry name" value="GLYCINE-RICH DOMAIN-CONTAINING PROTEIN 1"/>
    <property type="match status" value="1"/>
</dbReference>
<accession>A0A369J5J5</accession>
<dbReference type="Proteomes" id="UP000076154">
    <property type="component" value="Unassembled WGS sequence"/>
</dbReference>
<gene>
    <name evidence="2" type="ORF">Hypma_016304</name>
</gene>
<evidence type="ECO:0000313" key="3">
    <source>
        <dbReference type="Proteomes" id="UP000076154"/>
    </source>
</evidence>
<sequence>MSSGPMSDAPPSYSVQASNSNAPPPSYAFPVTFSIGQERTNGPLINRSQIKGHLALLHAFYRLRTDIDALDARAKTRLPFMPDDKDRRWAWFVGLAVERFSIWCSSLRQSDTYRLVEEFLPPLDVLMVWHAYMLNPGWYAEDCIRIPALKQLSQVERIFSSSLGTKLQTILTFEPSEERIQYWNSKTHREFDPLEDASQYQMKTIRCPKCTRFLNVALMTAEGTGYLQQNFAIYCTHSSCDSSLIITKAVLGVRKLTEDLVRQESEGARSYLAGTIRTPTATADLARGKIVKDSVLKASKFTQPEGSSKKEWILSIMHQNQHSPVHMQITMASKMRARGGRLVRRIFSAYNDDHEFSVDLIGAVIRQGSFVRKMHDLHWTEPNFFDNREDEVALQHAISRYHAFLDLMAASPMAFLVPTLDIDLAWHTHQLLADQYDWDCQTFVGRYIDHDDKIDEDTLSSAFDLTCRAWKNRFDVQYTHCGCPLPGDTIGQKLSRLISSYNLKSSYLIPPDREDLLAGTHPSDHNAVFAFHRKHAGEAAQNRRREKFKKRQQRDAELAKNGKLDRKQIDRSYQHDPAFLVPVPLFYYYPVGAACAAYTGNVVNSPSGGGIGGCAVGAGACGTGGAACGSGGGCGGGGGGGGDGGGGGGCGGGCGGGS</sequence>
<name>A0A369J5J5_HYPMA</name>
<organism evidence="2 3">
    <name type="scientific">Hypsizygus marmoreus</name>
    <name type="common">White beech mushroom</name>
    <name type="synonym">Agaricus marmoreus</name>
    <dbReference type="NCBI Taxonomy" id="39966"/>
    <lineage>
        <taxon>Eukaryota</taxon>
        <taxon>Fungi</taxon>
        <taxon>Dikarya</taxon>
        <taxon>Basidiomycota</taxon>
        <taxon>Agaricomycotina</taxon>
        <taxon>Agaricomycetes</taxon>
        <taxon>Agaricomycetidae</taxon>
        <taxon>Agaricales</taxon>
        <taxon>Tricholomatineae</taxon>
        <taxon>Lyophyllaceae</taxon>
        <taxon>Hypsizygus</taxon>
    </lineage>
</organism>
<dbReference type="OrthoDB" id="2684236at2759"/>
<feature type="compositionally biased region" description="Basic and acidic residues" evidence="1">
    <location>
        <begin position="553"/>
        <end position="563"/>
    </location>
</feature>